<evidence type="ECO:0000313" key="1">
    <source>
        <dbReference type="EMBL" id="KUF12837.1"/>
    </source>
</evidence>
<dbReference type="Proteomes" id="UP000054396">
    <property type="component" value="Unassembled WGS sequence"/>
</dbReference>
<dbReference type="STRING" id="1685382.AVJ23_01365"/>
<sequence length="101" mass="11012">MPTTSLTLLKQHLNITDDADDAILTHKLAAAEGWALQYLGITTLPDPVPPQITEAVLQIAAFWYLQREAASYEGTARPIPFGVIDLLQSCRVEEVTGHVVA</sequence>
<comment type="caution">
    <text evidence="1">The sequence shown here is derived from an EMBL/GenBank/DDBJ whole genome shotgun (WGS) entry which is preliminary data.</text>
</comment>
<dbReference type="NCBIfam" id="TIGR01560">
    <property type="entry name" value="put_DNA_pack"/>
    <property type="match status" value="1"/>
</dbReference>
<dbReference type="InterPro" id="IPR006450">
    <property type="entry name" value="Phage_HK97_gp6-like"/>
</dbReference>
<protein>
    <recommendedName>
        <fullName evidence="3">DNA-packaging protein</fullName>
    </recommendedName>
</protein>
<organism evidence="1 2">
    <name type="scientific">Pseudoponticoccus marisrubri</name>
    <dbReference type="NCBI Taxonomy" id="1685382"/>
    <lineage>
        <taxon>Bacteria</taxon>
        <taxon>Pseudomonadati</taxon>
        <taxon>Pseudomonadota</taxon>
        <taxon>Alphaproteobacteria</taxon>
        <taxon>Rhodobacterales</taxon>
        <taxon>Roseobacteraceae</taxon>
        <taxon>Pseudoponticoccus</taxon>
    </lineage>
</organism>
<dbReference type="CDD" id="cd08054">
    <property type="entry name" value="gp6"/>
    <property type="match status" value="1"/>
</dbReference>
<dbReference type="AlphaFoldDB" id="A0A0W7WQK5"/>
<name>A0A0W7WQK5_9RHOB</name>
<gene>
    <name evidence="1" type="ORF">AVJ23_01365</name>
</gene>
<reference evidence="1 2" key="1">
    <citation type="submission" date="2015-12" db="EMBL/GenBank/DDBJ databases">
        <authorList>
            <person name="Shamseldin A."/>
            <person name="Moawad H."/>
            <person name="Abd El-Rahim W.M."/>
            <person name="Sadowsky M.J."/>
        </authorList>
    </citation>
    <scope>NUCLEOTIDE SEQUENCE [LARGE SCALE GENOMIC DNA]</scope>
    <source>
        <strain evidence="1 2">SJ5A-1</strain>
    </source>
</reference>
<dbReference type="Pfam" id="PF05135">
    <property type="entry name" value="Phage_connect_1"/>
    <property type="match status" value="1"/>
</dbReference>
<dbReference type="InterPro" id="IPR021146">
    <property type="entry name" value="Phage_gp6-like_head-tail"/>
</dbReference>
<dbReference type="RefSeq" id="WP_058860781.1">
    <property type="nucleotide sequence ID" value="NZ_LPXO01000001.1"/>
</dbReference>
<keyword evidence="2" id="KW-1185">Reference proteome</keyword>
<evidence type="ECO:0000313" key="2">
    <source>
        <dbReference type="Proteomes" id="UP000054396"/>
    </source>
</evidence>
<dbReference type="EMBL" id="LPXO01000001">
    <property type="protein sequence ID" value="KUF12837.1"/>
    <property type="molecule type" value="Genomic_DNA"/>
</dbReference>
<accession>A0A0W7WQK5</accession>
<dbReference type="Gene3D" id="1.10.3230.30">
    <property type="entry name" value="Phage gp6-like head-tail connector protein"/>
    <property type="match status" value="1"/>
</dbReference>
<evidence type="ECO:0008006" key="3">
    <source>
        <dbReference type="Google" id="ProtNLM"/>
    </source>
</evidence>
<proteinExistence type="predicted"/>